<dbReference type="AlphaFoldDB" id="A0A1L9Q314"/>
<dbReference type="PROSITE" id="PS51891">
    <property type="entry name" value="CENP_V_GFA"/>
    <property type="match status" value="1"/>
</dbReference>
<keyword evidence="7" id="KW-1185">Reference proteome</keyword>
<gene>
    <name evidence="6" type="ORF">ASPVEDRAFT_47341</name>
</gene>
<keyword evidence="2" id="KW-0479">Metal-binding</keyword>
<dbReference type="Proteomes" id="UP000184073">
    <property type="component" value="Unassembled WGS sequence"/>
</dbReference>
<evidence type="ECO:0000313" key="7">
    <source>
        <dbReference type="Proteomes" id="UP000184073"/>
    </source>
</evidence>
<dbReference type="EMBL" id="KV878139">
    <property type="protein sequence ID" value="OJJ08137.1"/>
    <property type="molecule type" value="Genomic_DNA"/>
</dbReference>
<dbReference type="GO" id="GO:0016846">
    <property type="term" value="F:carbon-sulfur lyase activity"/>
    <property type="evidence" value="ECO:0007669"/>
    <property type="project" value="InterPro"/>
</dbReference>
<dbReference type="GeneID" id="63729269"/>
<reference evidence="7" key="1">
    <citation type="journal article" date="2017" name="Genome Biol.">
        <title>Comparative genomics reveals high biological diversity and specific adaptations in the industrially and medically important fungal genus Aspergillus.</title>
        <authorList>
            <person name="de Vries R.P."/>
            <person name="Riley R."/>
            <person name="Wiebenga A."/>
            <person name="Aguilar-Osorio G."/>
            <person name="Amillis S."/>
            <person name="Uchima C.A."/>
            <person name="Anderluh G."/>
            <person name="Asadollahi M."/>
            <person name="Askin M."/>
            <person name="Barry K."/>
            <person name="Battaglia E."/>
            <person name="Bayram O."/>
            <person name="Benocci T."/>
            <person name="Braus-Stromeyer S.A."/>
            <person name="Caldana C."/>
            <person name="Canovas D."/>
            <person name="Cerqueira G.C."/>
            <person name="Chen F."/>
            <person name="Chen W."/>
            <person name="Choi C."/>
            <person name="Clum A."/>
            <person name="Dos Santos R.A."/>
            <person name="Damasio A.R."/>
            <person name="Diallinas G."/>
            <person name="Emri T."/>
            <person name="Fekete E."/>
            <person name="Flipphi M."/>
            <person name="Freyberg S."/>
            <person name="Gallo A."/>
            <person name="Gournas C."/>
            <person name="Habgood R."/>
            <person name="Hainaut M."/>
            <person name="Harispe M.L."/>
            <person name="Henrissat B."/>
            <person name="Hilden K.S."/>
            <person name="Hope R."/>
            <person name="Hossain A."/>
            <person name="Karabika E."/>
            <person name="Karaffa L."/>
            <person name="Karanyi Z."/>
            <person name="Krasevec N."/>
            <person name="Kuo A."/>
            <person name="Kusch H."/>
            <person name="LaButti K."/>
            <person name="Lagendijk E.L."/>
            <person name="Lapidus A."/>
            <person name="Levasseur A."/>
            <person name="Lindquist E."/>
            <person name="Lipzen A."/>
            <person name="Logrieco A.F."/>
            <person name="MacCabe A."/>
            <person name="Maekelae M.R."/>
            <person name="Malavazi I."/>
            <person name="Melin P."/>
            <person name="Meyer V."/>
            <person name="Mielnichuk N."/>
            <person name="Miskei M."/>
            <person name="Molnar A.P."/>
            <person name="Mule G."/>
            <person name="Ngan C.Y."/>
            <person name="Orejas M."/>
            <person name="Orosz E."/>
            <person name="Ouedraogo J.P."/>
            <person name="Overkamp K.M."/>
            <person name="Park H.-S."/>
            <person name="Perrone G."/>
            <person name="Piumi F."/>
            <person name="Punt P.J."/>
            <person name="Ram A.F."/>
            <person name="Ramon A."/>
            <person name="Rauscher S."/>
            <person name="Record E."/>
            <person name="Riano-Pachon D.M."/>
            <person name="Robert V."/>
            <person name="Roehrig J."/>
            <person name="Ruller R."/>
            <person name="Salamov A."/>
            <person name="Salih N.S."/>
            <person name="Samson R.A."/>
            <person name="Sandor E."/>
            <person name="Sanguinetti M."/>
            <person name="Schuetze T."/>
            <person name="Sepcic K."/>
            <person name="Shelest E."/>
            <person name="Sherlock G."/>
            <person name="Sophianopoulou V."/>
            <person name="Squina F.M."/>
            <person name="Sun H."/>
            <person name="Susca A."/>
            <person name="Todd R.B."/>
            <person name="Tsang A."/>
            <person name="Unkles S.E."/>
            <person name="van de Wiele N."/>
            <person name="van Rossen-Uffink D."/>
            <person name="Oliveira J.V."/>
            <person name="Vesth T.C."/>
            <person name="Visser J."/>
            <person name="Yu J.-H."/>
            <person name="Zhou M."/>
            <person name="Andersen M.R."/>
            <person name="Archer D.B."/>
            <person name="Baker S.E."/>
            <person name="Benoit I."/>
            <person name="Brakhage A.A."/>
            <person name="Braus G.H."/>
            <person name="Fischer R."/>
            <person name="Frisvad J.C."/>
            <person name="Goldman G.H."/>
            <person name="Houbraken J."/>
            <person name="Oakley B."/>
            <person name="Pocsi I."/>
            <person name="Scazzocchio C."/>
            <person name="Seiboth B."/>
            <person name="vanKuyk P.A."/>
            <person name="Wortman J."/>
            <person name="Dyer P.S."/>
            <person name="Grigoriev I.V."/>
        </authorList>
    </citation>
    <scope>NUCLEOTIDE SEQUENCE [LARGE SCALE GENOMIC DNA]</scope>
    <source>
        <strain evidence="7">CBS 583.65</strain>
    </source>
</reference>
<proteinExistence type="inferred from homology"/>
<feature type="domain" description="CENP-V/GFA" evidence="5">
    <location>
        <begin position="11"/>
        <end position="146"/>
    </location>
</feature>
<evidence type="ECO:0000259" key="5">
    <source>
        <dbReference type="PROSITE" id="PS51891"/>
    </source>
</evidence>
<protein>
    <recommendedName>
        <fullName evidence="5">CENP-V/GFA domain-containing protein</fullName>
    </recommendedName>
</protein>
<dbReference type="RefSeq" id="XP_040673899.1">
    <property type="nucleotide sequence ID" value="XM_040813758.1"/>
</dbReference>
<name>A0A1L9Q314_ASPVE</name>
<evidence type="ECO:0000313" key="6">
    <source>
        <dbReference type="EMBL" id="OJJ08137.1"/>
    </source>
</evidence>
<evidence type="ECO:0000256" key="1">
    <source>
        <dbReference type="ARBA" id="ARBA00005495"/>
    </source>
</evidence>
<dbReference type="VEuPathDB" id="FungiDB:ASPVEDRAFT_47341"/>
<dbReference type="OrthoDB" id="6329284at2759"/>
<dbReference type="STRING" id="1036611.A0A1L9Q314"/>
<dbReference type="Gene3D" id="3.90.1590.10">
    <property type="entry name" value="glutathione-dependent formaldehyde- activating enzyme (gfa)"/>
    <property type="match status" value="1"/>
</dbReference>
<organism evidence="6 7">
    <name type="scientific">Aspergillus versicolor CBS 583.65</name>
    <dbReference type="NCBI Taxonomy" id="1036611"/>
    <lineage>
        <taxon>Eukaryota</taxon>
        <taxon>Fungi</taxon>
        <taxon>Dikarya</taxon>
        <taxon>Ascomycota</taxon>
        <taxon>Pezizomycotina</taxon>
        <taxon>Eurotiomycetes</taxon>
        <taxon>Eurotiomycetidae</taxon>
        <taxon>Eurotiales</taxon>
        <taxon>Aspergillaceae</taxon>
        <taxon>Aspergillus</taxon>
        <taxon>Aspergillus subgen. Nidulantes</taxon>
    </lineage>
</organism>
<evidence type="ECO:0000256" key="2">
    <source>
        <dbReference type="ARBA" id="ARBA00022723"/>
    </source>
</evidence>
<dbReference type="PANTHER" id="PTHR33337">
    <property type="entry name" value="GFA DOMAIN-CONTAINING PROTEIN"/>
    <property type="match status" value="1"/>
</dbReference>
<keyword evidence="3" id="KW-0862">Zinc</keyword>
<dbReference type="InterPro" id="IPR006913">
    <property type="entry name" value="CENP-V/GFA"/>
</dbReference>
<dbReference type="SUPFAM" id="SSF51316">
    <property type="entry name" value="Mss4-like"/>
    <property type="match status" value="1"/>
</dbReference>
<evidence type="ECO:0000256" key="3">
    <source>
        <dbReference type="ARBA" id="ARBA00022833"/>
    </source>
</evidence>
<keyword evidence="4" id="KW-0456">Lyase</keyword>
<evidence type="ECO:0000256" key="4">
    <source>
        <dbReference type="ARBA" id="ARBA00023239"/>
    </source>
</evidence>
<dbReference type="GO" id="GO:0046872">
    <property type="term" value="F:metal ion binding"/>
    <property type="evidence" value="ECO:0007669"/>
    <property type="project" value="UniProtKB-KW"/>
</dbReference>
<sequence>MSAPQNAAVVLTGGCLCAAIRYEVSFRKDGQWPPVSESCQCTMCRKWTGALIYQYLSVSPDQVSPPFNSFPTYKEYPSSSGRYRGFCGQCGSSLIWRSDRESERQSCDLLLGSIDERWLVGEETESGRAGGFGKILCKPSGAQHWRGNAIEGVTDFL</sequence>
<dbReference type="Pfam" id="PF04828">
    <property type="entry name" value="GFA"/>
    <property type="match status" value="1"/>
</dbReference>
<dbReference type="PANTHER" id="PTHR33337:SF40">
    <property type="entry name" value="CENP-V_GFA DOMAIN-CONTAINING PROTEIN-RELATED"/>
    <property type="match status" value="1"/>
</dbReference>
<accession>A0A1L9Q314</accession>
<comment type="similarity">
    <text evidence="1">Belongs to the Gfa family.</text>
</comment>
<dbReference type="InterPro" id="IPR011057">
    <property type="entry name" value="Mss4-like_sf"/>
</dbReference>